<accession>A0A9D4UZV2</accession>
<evidence type="ECO:0000313" key="1">
    <source>
        <dbReference type="EMBL" id="KAI5076757.1"/>
    </source>
</evidence>
<dbReference type="EMBL" id="JABFUD020000008">
    <property type="protein sequence ID" value="KAI5076757.1"/>
    <property type="molecule type" value="Genomic_DNA"/>
</dbReference>
<reference evidence="1" key="1">
    <citation type="submission" date="2021-01" db="EMBL/GenBank/DDBJ databases">
        <title>Adiantum capillus-veneris genome.</title>
        <authorList>
            <person name="Fang Y."/>
            <person name="Liao Q."/>
        </authorList>
    </citation>
    <scope>NUCLEOTIDE SEQUENCE</scope>
    <source>
        <strain evidence="1">H3</strain>
        <tissue evidence="1">Leaf</tissue>
    </source>
</reference>
<protein>
    <submittedName>
        <fullName evidence="1">Uncharacterized protein</fullName>
    </submittedName>
</protein>
<gene>
    <name evidence="1" type="ORF">GOP47_0008822</name>
</gene>
<sequence>MQVQINDVLQQQNTVQVQLSDIKSKQDKIMSLLEMLLLENKPDKDGIDLKSIVSELRSTSNKLTAVAVQHNTGVSEFRSITNKLNALVSTHWPKKGLNVIGDIPSSSKQGAPHRK</sequence>
<dbReference type="Proteomes" id="UP000886520">
    <property type="component" value="Chromosome 8"/>
</dbReference>
<keyword evidence="2" id="KW-1185">Reference proteome</keyword>
<proteinExistence type="predicted"/>
<evidence type="ECO:0000313" key="2">
    <source>
        <dbReference type="Proteomes" id="UP000886520"/>
    </source>
</evidence>
<dbReference type="AlphaFoldDB" id="A0A9D4UZV2"/>
<organism evidence="1 2">
    <name type="scientific">Adiantum capillus-veneris</name>
    <name type="common">Maidenhair fern</name>
    <dbReference type="NCBI Taxonomy" id="13818"/>
    <lineage>
        <taxon>Eukaryota</taxon>
        <taxon>Viridiplantae</taxon>
        <taxon>Streptophyta</taxon>
        <taxon>Embryophyta</taxon>
        <taxon>Tracheophyta</taxon>
        <taxon>Polypodiopsida</taxon>
        <taxon>Polypodiidae</taxon>
        <taxon>Polypodiales</taxon>
        <taxon>Pteridineae</taxon>
        <taxon>Pteridaceae</taxon>
        <taxon>Vittarioideae</taxon>
        <taxon>Adiantum</taxon>
    </lineage>
</organism>
<name>A0A9D4UZV2_ADICA</name>
<comment type="caution">
    <text evidence="1">The sequence shown here is derived from an EMBL/GenBank/DDBJ whole genome shotgun (WGS) entry which is preliminary data.</text>
</comment>